<evidence type="ECO:0000313" key="3">
    <source>
        <dbReference type="Proteomes" id="UP001165080"/>
    </source>
</evidence>
<keyword evidence="3" id="KW-1185">Reference proteome</keyword>
<protein>
    <submittedName>
        <fullName evidence="2">Uncharacterized protein</fullName>
    </submittedName>
</protein>
<proteinExistence type="predicted"/>
<feature type="compositionally biased region" description="Polar residues" evidence="1">
    <location>
        <begin position="100"/>
        <end position="109"/>
    </location>
</feature>
<evidence type="ECO:0000256" key="1">
    <source>
        <dbReference type="SAM" id="MobiDB-lite"/>
    </source>
</evidence>
<sequence>MAQDIRSSKSFGAADADRAIAALKFHERVRRKAGDAPVVRDHNKILGNMVDLHHRNMSMVRASLLKYEPTEPRISSTTIDDVEEVEDESQDEEECPAVRTGSQSATSTSDRPDYDASKTGVVSLAAKKAVQAQGVDPAAFIRQMRQGTMSRTASQHLPSSIKGAYAFLQPPEDTELEDVEDLKVDLSKLRGRSFLSRPDDQAGATYDMLAQIRGRKWDADEAPIKGAKSLPAISKVSESFVVAKSSSSVTAGGRSLGALPRVSVDSSPSLSDVDRTLAGHRHGGMGSASGGFLSRLKDMMKR</sequence>
<dbReference type="OrthoDB" id="533633at2759"/>
<feature type="region of interest" description="Disordered" evidence="1">
    <location>
        <begin position="71"/>
        <end position="115"/>
    </location>
</feature>
<comment type="caution">
    <text evidence="2">The sequence shown here is derived from an EMBL/GenBank/DDBJ whole genome shotgun (WGS) entry which is preliminary data.</text>
</comment>
<feature type="compositionally biased region" description="Acidic residues" evidence="1">
    <location>
        <begin position="80"/>
        <end position="95"/>
    </location>
</feature>
<gene>
    <name evidence="2" type="primary">PLEST008182</name>
    <name evidence="2" type="ORF">PLESTB_001478400</name>
</gene>
<name>A0A9W6BW70_9CHLO</name>
<dbReference type="AlphaFoldDB" id="A0A9W6BW70"/>
<accession>A0A9W6BW70</accession>
<reference evidence="2 3" key="1">
    <citation type="journal article" date="2023" name="Commun. Biol.">
        <title>Reorganization of the ancestral sex-determining regions during the evolution of trioecy in Pleodorina starrii.</title>
        <authorList>
            <person name="Takahashi K."/>
            <person name="Suzuki S."/>
            <person name="Kawai-Toyooka H."/>
            <person name="Yamamoto K."/>
            <person name="Hamaji T."/>
            <person name="Ootsuki R."/>
            <person name="Yamaguchi H."/>
            <person name="Kawachi M."/>
            <person name="Higashiyama T."/>
            <person name="Nozaki H."/>
        </authorList>
    </citation>
    <scope>NUCLEOTIDE SEQUENCE [LARGE SCALE GENOMIC DNA]</scope>
    <source>
        <strain evidence="2 3">NIES-4479</strain>
    </source>
</reference>
<evidence type="ECO:0000313" key="2">
    <source>
        <dbReference type="EMBL" id="GLC59364.1"/>
    </source>
</evidence>
<dbReference type="Proteomes" id="UP001165080">
    <property type="component" value="Unassembled WGS sequence"/>
</dbReference>
<dbReference type="EMBL" id="BRXU01000027">
    <property type="protein sequence ID" value="GLC59364.1"/>
    <property type="molecule type" value="Genomic_DNA"/>
</dbReference>
<organism evidence="2 3">
    <name type="scientific">Pleodorina starrii</name>
    <dbReference type="NCBI Taxonomy" id="330485"/>
    <lineage>
        <taxon>Eukaryota</taxon>
        <taxon>Viridiplantae</taxon>
        <taxon>Chlorophyta</taxon>
        <taxon>core chlorophytes</taxon>
        <taxon>Chlorophyceae</taxon>
        <taxon>CS clade</taxon>
        <taxon>Chlamydomonadales</taxon>
        <taxon>Volvocaceae</taxon>
        <taxon>Pleodorina</taxon>
    </lineage>
</organism>
<feature type="region of interest" description="Disordered" evidence="1">
    <location>
        <begin position="250"/>
        <end position="302"/>
    </location>
</feature>
<feature type="compositionally biased region" description="Low complexity" evidence="1">
    <location>
        <begin position="259"/>
        <end position="271"/>
    </location>
</feature>